<dbReference type="GO" id="GO:0006508">
    <property type="term" value="P:proteolysis"/>
    <property type="evidence" value="ECO:0007669"/>
    <property type="project" value="InterPro"/>
</dbReference>
<dbReference type="GO" id="GO:0008236">
    <property type="term" value="F:serine-type peptidase activity"/>
    <property type="evidence" value="ECO:0007669"/>
    <property type="project" value="InterPro"/>
</dbReference>
<name>A0AA85J007_TRIRE</name>
<proteinExistence type="predicted"/>
<dbReference type="InterPro" id="IPR001375">
    <property type="entry name" value="Peptidase_S9_cat"/>
</dbReference>
<reference evidence="4" key="2">
    <citation type="submission" date="2023-11" db="UniProtKB">
        <authorList>
            <consortium name="WormBaseParasite"/>
        </authorList>
    </citation>
    <scope>IDENTIFICATION</scope>
</reference>
<feature type="domain" description="Dipeptidylpeptidase IV N-terminal" evidence="2">
    <location>
        <begin position="202"/>
        <end position="595"/>
    </location>
</feature>
<dbReference type="SUPFAM" id="SSF82171">
    <property type="entry name" value="DPP6 N-terminal domain-like"/>
    <property type="match status" value="1"/>
</dbReference>
<dbReference type="Proteomes" id="UP000050795">
    <property type="component" value="Unassembled WGS sequence"/>
</dbReference>
<organism evidence="3 4">
    <name type="scientific">Trichobilharzia regenti</name>
    <name type="common">Nasal bird schistosome</name>
    <dbReference type="NCBI Taxonomy" id="157069"/>
    <lineage>
        <taxon>Eukaryota</taxon>
        <taxon>Metazoa</taxon>
        <taxon>Spiralia</taxon>
        <taxon>Lophotrochozoa</taxon>
        <taxon>Platyhelminthes</taxon>
        <taxon>Trematoda</taxon>
        <taxon>Digenea</taxon>
        <taxon>Strigeidida</taxon>
        <taxon>Schistosomatoidea</taxon>
        <taxon>Schistosomatidae</taxon>
        <taxon>Trichobilharzia</taxon>
    </lineage>
</organism>
<sequence length="1024" mass="115885">MQRITGLLYSVKAIATKRFQPNLYRKCGLFLTASVMTSESDSSVDDYKYAFEQYYHTASSGGFAMHTFSSPTLINIRRYSHNKDEFRYRIYFISYPLTISHPGSKPTLFCADVSQQPLKNDELTWHSLLPTEFVHGKNPLALADFLLHERMRVSVAGVTNFCLSECGKLIVCASSQIYSAYDKISSEPDELLEPVVEAPLTSAIQPVICPLNSDIVVCLSNENIFIGHTPTNKWTRVTHYSSDSGLSAGTPAFVIQEEFDRYMGYWWRPTMNNGYYQLLYEEVDESNVSVTKLFHSEYGGGWENQHYPTAGTENARSDLKLCQFQLDSTGKMCNIQILSLPMPLKQYIPQFEYLVRVGWTPDGNYVWCQLITRLQQRLSLILIPVDNFCSISNVIVNDHGAVASAAPAASPATSINTSSFLSSISPCIELITEEEPKYWVKVHDFLTFLTNSWHPVTGNCSNNNNNEVTFKGGENCTFIWASHRSGYTHLYLVQCSWSKDKLSTIHHNNASTSANVDNNNNNSEQSAVLIKAEHVYISQLTNGSWEVTGNKIWLDENNQLVYFEANKEHPILRNIYCVSYANEDRGCLSCLTAQLSLTTNNSTEVETVEDEHISSLSSSLPSSMPVNINQSNILDPYFSDAKSHLKPYPLSYEVSAFNPNYGIMIIESSSLDKLIGIQVCRITMMRMMNNSDHENRQHKPILQHIGWLRKHVSHYNAYNGFQPTNPPMILRCDIFNNLDMNNNKLSVVSSNYVEFNDPQSILYGQLFIPNYNHSRLMNGYPTVHFVYGGPGIQLVRGSYSRSVFAHAQLFCHYGYAVFLCDCRGSANRGIHFDGYIKNRMGQVELDDHVAFLKYAAKATGLIDLSRVAIMGYSFGGYMSLMAAVRYHHVYRAAIAVSPVVDWALYDSAYTERYIGLPEDNPDAYKKGNVMQYVSNMPSNDEYRLYIFHGGQDENVHFVHTSSLIEKLKAAGKPHHFQFYPNSRHRLNHQSHLEAIVLIFLEDKLSNTPTSTTTTTTSIPSYKLK</sequence>
<dbReference type="WBParaSite" id="TREG1_134540.1">
    <property type="protein sequence ID" value="TREG1_134540.1"/>
    <property type="gene ID" value="TREG1_134540"/>
</dbReference>
<dbReference type="InterPro" id="IPR002469">
    <property type="entry name" value="Peptidase_S9B_N"/>
</dbReference>
<keyword evidence="3" id="KW-1185">Reference proteome</keyword>
<evidence type="ECO:0008006" key="5">
    <source>
        <dbReference type="Google" id="ProtNLM"/>
    </source>
</evidence>
<dbReference type="AlphaFoldDB" id="A0AA85J007"/>
<accession>A0AA85J007</accession>
<dbReference type="InterPro" id="IPR050278">
    <property type="entry name" value="Serine_Prot_S9B/DPPIV"/>
</dbReference>
<evidence type="ECO:0000313" key="3">
    <source>
        <dbReference type="Proteomes" id="UP000050795"/>
    </source>
</evidence>
<dbReference type="Gene3D" id="3.40.50.1820">
    <property type="entry name" value="alpha/beta hydrolase"/>
    <property type="match status" value="1"/>
</dbReference>
<protein>
    <recommendedName>
        <fullName evidence="5">Peptidase_S9 domain-containing protein</fullName>
    </recommendedName>
</protein>
<feature type="domain" description="Peptidase S9 prolyl oligopeptidase catalytic" evidence="1">
    <location>
        <begin position="803"/>
        <end position="1005"/>
    </location>
</feature>
<evidence type="ECO:0000259" key="1">
    <source>
        <dbReference type="Pfam" id="PF00326"/>
    </source>
</evidence>
<dbReference type="PANTHER" id="PTHR11731">
    <property type="entry name" value="PROTEASE FAMILY S9B,C DIPEPTIDYL-PEPTIDASE IV-RELATED"/>
    <property type="match status" value="1"/>
</dbReference>
<dbReference type="GO" id="GO:0008239">
    <property type="term" value="F:dipeptidyl-peptidase activity"/>
    <property type="evidence" value="ECO:0007669"/>
    <property type="project" value="TreeGrafter"/>
</dbReference>
<dbReference type="SUPFAM" id="SSF53474">
    <property type="entry name" value="alpha/beta-Hydrolases"/>
    <property type="match status" value="1"/>
</dbReference>
<evidence type="ECO:0000313" key="4">
    <source>
        <dbReference type="WBParaSite" id="TREG1_134540.1"/>
    </source>
</evidence>
<dbReference type="Pfam" id="PF00930">
    <property type="entry name" value="DPPIV_N"/>
    <property type="match status" value="1"/>
</dbReference>
<reference evidence="3" key="1">
    <citation type="submission" date="2022-06" db="EMBL/GenBank/DDBJ databases">
        <authorList>
            <person name="Berger JAMES D."/>
            <person name="Berger JAMES D."/>
        </authorList>
    </citation>
    <scope>NUCLEOTIDE SEQUENCE [LARGE SCALE GENOMIC DNA]</scope>
</reference>
<evidence type="ECO:0000259" key="2">
    <source>
        <dbReference type="Pfam" id="PF00930"/>
    </source>
</evidence>
<dbReference type="Pfam" id="PF00326">
    <property type="entry name" value="Peptidase_S9"/>
    <property type="match status" value="1"/>
</dbReference>
<dbReference type="Gene3D" id="2.140.10.30">
    <property type="entry name" value="Dipeptidylpeptidase IV, N-terminal domain"/>
    <property type="match status" value="1"/>
</dbReference>
<dbReference type="PANTHER" id="PTHR11731:SF193">
    <property type="entry name" value="DIPEPTIDYL PEPTIDASE 9"/>
    <property type="match status" value="1"/>
</dbReference>
<dbReference type="InterPro" id="IPR029058">
    <property type="entry name" value="AB_hydrolase_fold"/>
</dbReference>